<evidence type="ECO:0000256" key="10">
    <source>
        <dbReference type="SAM" id="MobiDB-lite"/>
    </source>
</evidence>
<comment type="subcellular location">
    <subcellularLocation>
        <location evidence="1">Cell membrane</location>
        <topology evidence="1">Multi-pass membrane protein</topology>
    </subcellularLocation>
</comment>
<evidence type="ECO:0000256" key="11">
    <source>
        <dbReference type="SAM" id="Phobius"/>
    </source>
</evidence>
<keyword evidence="8 11" id="KW-0472">Membrane</keyword>
<keyword evidence="7 11" id="KW-1133">Transmembrane helix</keyword>
<accession>A0ABP9CDM1</accession>
<keyword evidence="4" id="KW-0677">Repeat</keyword>
<evidence type="ECO:0000256" key="2">
    <source>
        <dbReference type="ARBA" id="ARBA00022475"/>
    </source>
</evidence>
<dbReference type="SMART" id="SM00382">
    <property type="entry name" value="AAA"/>
    <property type="match status" value="3"/>
</dbReference>
<feature type="region of interest" description="Disordered" evidence="10">
    <location>
        <begin position="1"/>
        <end position="23"/>
    </location>
</feature>
<dbReference type="PANTHER" id="PTHR22683:SF1">
    <property type="entry name" value="TYPE VII SECRETION SYSTEM PROTEIN ESSC"/>
    <property type="match status" value="1"/>
</dbReference>
<protein>
    <submittedName>
        <fullName evidence="13">Type VII secretion protein EccC</fullName>
    </submittedName>
</protein>
<sequence>MSTVVAKRSPRAEGPPMPEGQVELAEPPVLGEPATADFGSVMTYLPMGLGSGAMVLMFSVGGGGTSMYMMTGMMGIAMISMTLTQIGRPGAERRRRMRAERRDYLRYLGQKRAQARQAADGQRTALLWDNPGASDLWALAAGPRLWERRPGHDDFARVRIGLGTRRAALEFLPPETRPVEDLDPLCAVSLRRFTRAHQTVPLLPVPVSLQRFTSVEFTGETEEAVALARAMLARLAVFHSPDELRVAVLGDEPAHRAWDWLKWLPHNAHPAQEDGAGAVRLAAGDHDALLDLLGPDVRDRPDHDPASSPSVTEPFTVIVAQGVPLPATSRLLGAGLRGVVLFDLTGAVPGGPRTLRLTVRGGRVDFPSGTENVSGRADRLGPVEAETLARTLAPMRTGGGVDLVDRPLESDFDLATMLGIRDVRTFDVAAKWRPRLAQEARLKVPIGVTEDGEIVELDLKESAQGGMGPHGLLIGATGSGKSELLRTLVTALAATHSSEILNLVLVDFKGGATFLNMDRLPHTSAVITNLADELPLVDRMRDSINGEMIRRQELLRESGHASLFEYEKARAGGASTLAPLPSLLIIVDEFSELLASKPEFVDLFVSIGRLGRSLGVHLLLASQRLDESRIHRVEGHLSYRLALRTFSSMESRSVIGTSSAYELPSAPGNGYLKVDTTNLVRFKAAYVSGPAPAPAGPEEAEHQASAAVREVTAFGLERHGPPAAAREAEEAGRLVSLAEEALRGPDPGPEPEADGGESAEESLLEVFAGRLEESGPPARQVWLSPLSESPGLDQLLPGIVPDPRRGMGAADPRVQGALRVPLGMVDRPFEQLRELLTADLSGADGHIGLVGAPQTGKSTLLRTLMLSLALTHTPREVQFYCLDFGGGGLVSTAGLPHVGSVATRLERDRVLRTVEELTQILETREQSFTSRGLESMAAYRALRADGTLDDPFGDVFLIVDGWATLRQDFDDLERRIMELVARGLSFGLHLVASAVRWSEVRPRLRDLLGTKLELRLGDSMESEVGSRAAAGVPHRPGRGLTASGHHFLSALPRLDSSSRTDDLTAATKAAVAEIDTFWTGPRAPGVRLLPTRLDARRLPAPADTRDLRFCLGWDEHRLAPVWHDFGATPHLLVYGDGETGKTNALRLAIRAITARYRPEEARILLADPGRGLLKDVPEEYRVGYVVDHDALGKLADSAAVSVAKRQPGADVTPEQLEQRDWWTGPLLFVLVDDYDLFAGAPGTPTPMMPLVPLLAQGAHIGLHLVVARSTSGAMRSVMDPLIRRMWELGNPALLFSYPKEEGKFIGEAKPRTLPAGRAQLVTRRTVQLVQTGLVPAAPVPTGAR</sequence>
<feature type="binding site" evidence="9">
    <location>
        <begin position="475"/>
        <end position="482"/>
    </location>
    <ligand>
        <name>ATP</name>
        <dbReference type="ChEBI" id="CHEBI:30616"/>
    </ligand>
</feature>
<comment type="caution">
    <text evidence="13">The sequence shown here is derived from an EMBL/GenBank/DDBJ whole genome shotgun (WGS) entry which is preliminary data.</text>
</comment>
<dbReference type="RefSeq" id="WP_345621310.1">
    <property type="nucleotide sequence ID" value="NZ_BAABIG010000039.1"/>
</dbReference>
<name>A0ABP9CDM1_9ACTN</name>
<dbReference type="Proteomes" id="UP001501265">
    <property type="component" value="Unassembled WGS sequence"/>
</dbReference>
<dbReference type="PANTHER" id="PTHR22683">
    <property type="entry name" value="SPORULATION PROTEIN RELATED"/>
    <property type="match status" value="1"/>
</dbReference>
<keyword evidence="3 11" id="KW-0812">Transmembrane</keyword>
<reference evidence="14" key="1">
    <citation type="journal article" date="2019" name="Int. J. Syst. Evol. Microbiol.">
        <title>The Global Catalogue of Microorganisms (GCM) 10K type strain sequencing project: providing services to taxonomists for standard genome sequencing and annotation.</title>
        <authorList>
            <consortium name="The Broad Institute Genomics Platform"/>
            <consortium name="The Broad Institute Genome Sequencing Center for Infectious Disease"/>
            <person name="Wu L."/>
            <person name="Ma J."/>
        </authorList>
    </citation>
    <scope>NUCLEOTIDE SEQUENCE [LARGE SCALE GENOMIC DNA]</scope>
    <source>
        <strain evidence="14">JCM 18081</strain>
    </source>
</reference>
<dbReference type="InterPro" id="IPR003593">
    <property type="entry name" value="AAA+_ATPase"/>
</dbReference>
<feature type="domain" description="FtsK" evidence="12">
    <location>
        <begin position="833"/>
        <end position="1023"/>
    </location>
</feature>
<dbReference type="NCBIfam" id="TIGR03924">
    <property type="entry name" value="T7SS_EccC_a"/>
    <property type="match status" value="1"/>
</dbReference>
<evidence type="ECO:0000256" key="7">
    <source>
        <dbReference type="ARBA" id="ARBA00022989"/>
    </source>
</evidence>
<keyword evidence="14" id="KW-1185">Reference proteome</keyword>
<feature type="binding site" evidence="9">
    <location>
        <begin position="851"/>
        <end position="858"/>
    </location>
    <ligand>
        <name>ATP</name>
        <dbReference type="ChEBI" id="CHEBI:30616"/>
    </ligand>
</feature>
<dbReference type="Gene3D" id="3.40.50.300">
    <property type="entry name" value="P-loop containing nucleotide triphosphate hydrolases"/>
    <property type="match status" value="4"/>
</dbReference>
<evidence type="ECO:0000256" key="9">
    <source>
        <dbReference type="PROSITE-ProRule" id="PRU00289"/>
    </source>
</evidence>
<dbReference type="InterPro" id="IPR002543">
    <property type="entry name" value="FtsK_dom"/>
</dbReference>
<evidence type="ECO:0000256" key="8">
    <source>
        <dbReference type="ARBA" id="ARBA00023136"/>
    </source>
</evidence>
<evidence type="ECO:0000256" key="3">
    <source>
        <dbReference type="ARBA" id="ARBA00022692"/>
    </source>
</evidence>
<evidence type="ECO:0000256" key="6">
    <source>
        <dbReference type="ARBA" id="ARBA00022840"/>
    </source>
</evidence>
<proteinExistence type="predicted"/>
<dbReference type="InterPro" id="IPR023836">
    <property type="entry name" value="EccCa-like_Actinobacteria"/>
</dbReference>
<dbReference type="EMBL" id="BAABIG010000039">
    <property type="protein sequence ID" value="GAA4806661.1"/>
    <property type="molecule type" value="Genomic_DNA"/>
</dbReference>
<evidence type="ECO:0000313" key="13">
    <source>
        <dbReference type="EMBL" id="GAA4806661.1"/>
    </source>
</evidence>
<keyword evidence="5 9" id="KW-0547">Nucleotide-binding</keyword>
<evidence type="ECO:0000259" key="12">
    <source>
        <dbReference type="PROSITE" id="PS50901"/>
    </source>
</evidence>
<dbReference type="PROSITE" id="PS50901">
    <property type="entry name" value="FTSK"/>
    <property type="match status" value="3"/>
</dbReference>
<feature type="domain" description="FtsK" evidence="12">
    <location>
        <begin position="452"/>
        <end position="652"/>
    </location>
</feature>
<feature type="compositionally biased region" description="Acidic residues" evidence="10">
    <location>
        <begin position="749"/>
        <end position="760"/>
    </location>
</feature>
<evidence type="ECO:0000256" key="5">
    <source>
        <dbReference type="ARBA" id="ARBA00022741"/>
    </source>
</evidence>
<gene>
    <name evidence="13" type="ORF">GCM10023220_40940</name>
</gene>
<organism evidence="13 14">
    <name type="scientific">Streptomyces ziwulingensis</name>
    <dbReference type="NCBI Taxonomy" id="1045501"/>
    <lineage>
        <taxon>Bacteria</taxon>
        <taxon>Bacillati</taxon>
        <taxon>Actinomycetota</taxon>
        <taxon>Actinomycetes</taxon>
        <taxon>Kitasatosporales</taxon>
        <taxon>Streptomycetaceae</taxon>
        <taxon>Streptomyces</taxon>
    </lineage>
</organism>
<dbReference type="Pfam" id="PF01580">
    <property type="entry name" value="FtsK_SpoIIIE"/>
    <property type="match status" value="3"/>
</dbReference>
<evidence type="ECO:0000313" key="14">
    <source>
        <dbReference type="Proteomes" id="UP001501265"/>
    </source>
</evidence>
<dbReference type="SUPFAM" id="SSF52540">
    <property type="entry name" value="P-loop containing nucleoside triphosphate hydrolases"/>
    <property type="match status" value="3"/>
</dbReference>
<dbReference type="InterPro" id="IPR027417">
    <property type="entry name" value="P-loop_NTPase"/>
</dbReference>
<evidence type="ECO:0000256" key="4">
    <source>
        <dbReference type="ARBA" id="ARBA00022737"/>
    </source>
</evidence>
<evidence type="ECO:0000256" key="1">
    <source>
        <dbReference type="ARBA" id="ARBA00004651"/>
    </source>
</evidence>
<dbReference type="InterPro" id="IPR023837">
    <property type="entry name" value="EccCb-like_Actinobacteria"/>
</dbReference>
<feature type="binding site" evidence="9">
    <location>
        <begin position="1135"/>
        <end position="1142"/>
    </location>
    <ligand>
        <name>ATP</name>
        <dbReference type="ChEBI" id="CHEBI:30616"/>
    </ligand>
</feature>
<feature type="transmembrane region" description="Helical" evidence="11">
    <location>
        <begin position="41"/>
        <end position="60"/>
    </location>
</feature>
<keyword evidence="2" id="KW-1003">Cell membrane</keyword>
<dbReference type="NCBIfam" id="TIGR03925">
    <property type="entry name" value="T7SS_EccC_b"/>
    <property type="match status" value="1"/>
</dbReference>
<feature type="region of interest" description="Disordered" evidence="10">
    <location>
        <begin position="740"/>
        <end position="760"/>
    </location>
</feature>
<feature type="domain" description="FtsK" evidence="12">
    <location>
        <begin position="1118"/>
        <end position="1303"/>
    </location>
</feature>
<keyword evidence="6 9" id="KW-0067">ATP-binding</keyword>
<dbReference type="InterPro" id="IPR050206">
    <property type="entry name" value="FtsK/SpoIIIE/SftA"/>
</dbReference>